<evidence type="ECO:0000313" key="7">
    <source>
        <dbReference type="Proteomes" id="UP000261520"/>
    </source>
</evidence>
<feature type="transmembrane region" description="Helical" evidence="5">
    <location>
        <begin position="252"/>
        <end position="277"/>
    </location>
</feature>
<keyword evidence="7" id="KW-1185">Reference proteome</keyword>
<dbReference type="AlphaFoldDB" id="A0A3B4BAJ6"/>
<feature type="transmembrane region" description="Helical" evidence="5">
    <location>
        <begin position="227"/>
        <end position="246"/>
    </location>
</feature>
<keyword evidence="3 5" id="KW-1133">Transmembrane helix</keyword>
<organism evidence="6 7">
    <name type="scientific">Periophthalmus magnuspinnatus</name>
    <dbReference type="NCBI Taxonomy" id="409849"/>
    <lineage>
        <taxon>Eukaryota</taxon>
        <taxon>Metazoa</taxon>
        <taxon>Chordata</taxon>
        <taxon>Craniata</taxon>
        <taxon>Vertebrata</taxon>
        <taxon>Euteleostomi</taxon>
        <taxon>Actinopterygii</taxon>
        <taxon>Neopterygii</taxon>
        <taxon>Teleostei</taxon>
        <taxon>Neoteleostei</taxon>
        <taxon>Acanthomorphata</taxon>
        <taxon>Gobiaria</taxon>
        <taxon>Gobiiformes</taxon>
        <taxon>Gobioidei</taxon>
        <taxon>Gobiidae</taxon>
        <taxon>Oxudercinae</taxon>
        <taxon>Periophthalmus</taxon>
    </lineage>
</organism>
<feature type="transmembrane region" description="Helical" evidence="5">
    <location>
        <begin position="49"/>
        <end position="72"/>
    </location>
</feature>
<dbReference type="GO" id="GO:0022857">
    <property type="term" value="F:transmembrane transporter activity"/>
    <property type="evidence" value="ECO:0007669"/>
    <property type="project" value="InterPro"/>
</dbReference>
<sequence>CILLTLSSSSSDPLLLLCRFGKRPVLLACAFLHSFCGLVPAVVSQPIIFLAVRCVTGLCSCIINNCAFSLAVEWTLPPSRLWPPAVLPFCFSLGTMGGAFLAWVSPNVTWLHLTLSLPQIACLPLFYWIPESPRWLLLKKRMDVLERYRSSSKKDKHFYVIKHKFLHTISLNSAPPLHSVASALTYYGICLNIGSFGVGVYSAQFFSGLSEAPCLLVPLVSLGRRPITILALFLSGAACFLSLLMSKYNCEAVLVMSSALLGKLCILMATLISNLYSIELFPTIVRQRCVSLVNLCFRLGCLANTLVPPSSDGAISLAAMLVYSSGPIIGCGLCLLLPETSGTSLPDSVYDCQQQNKQASKNKTNNSDSILCCCTQGYRRMGGQLTNRDVGGWEGI</sequence>
<name>A0A3B4BAJ6_9GOBI</name>
<dbReference type="Gene3D" id="1.20.1250.20">
    <property type="entry name" value="MFS general substrate transporter like domains"/>
    <property type="match status" value="1"/>
</dbReference>
<dbReference type="Ensembl" id="ENSPMGT00000027209.1">
    <property type="protein sequence ID" value="ENSPMGP00000025551.1"/>
    <property type="gene ID" value="ENSPMGG00000020613.1"/>
</dbReference>
<dbReference type="SUPFAM" id="SSF103473">
    <property type="entry name" value="MFS general substrate transporter"/>
    <property type="match status" value="1"/>
</dbReference>
<feature type="transmembrane region" description="Helical" evidence="5">
    <location>
        <begin position="313"/>
        <end position="337"/>
    </location>
</feature>
<dbReference type="PANTHER" id="PTHR24064">
    <property type="entry name" value="SOLUTE CARRIER FAMILY 22 MEMBER"/>
    <property type="match status" value="1"/>
</dbReference>
<comment type="subcellular location">
    <subcellularLocation>
        <location evidence="1">Membrane</location>
        <topology evidence="1">Multi-pass membrane protein</topology>
    </subcellularLocation>
</comment>
<feature type="transmembrane region" description="Helical" evidence="5">
    <location>
        <begin position="84"/>
        <end position="104"/>
    </location>
</feature>
<dbReference type="GO" id="GO:0016020">
    <property type="term" value="C:membrane"/>
    <property type="evidence" value="ECO:0007669"/>
    <property type="project" value="UniProtKB-SubCell"/>
</dbReference>
<evidence type="ECO:0000313" key="6">
    <source>
        <dbReference type="Ensembl" id="ENSPMGP00000025551.1"/>
    </source>
</evidence>
<keyword evidence="2 5" id="KW-0812">Transmembrane</keyword>
<evidence type="ECO:0000256" key="5">
    <source>
        <dbReference type="SAM" id="Phobius"/>
    </source>
</evidence>
<dbReference type="Proteomes" id="UP000261520">
    <property type="component" value="Unplaced"/>
</dbReference>
<protein>
    <submittedName>
        <fullName evidence="6">Uncharacterized protein</fullName>
    </submittedName>
</protein>
<accession>A0A3B4BAJ6</accession>
<feature type="transmembrane region" description="Helical" evidence="5">
    <location>
        <begin position="25"/>
        <end position="43"/>
    </location>
</feature>
<dbReference type="Pfam" id="PF07690">
    <property type="entry name" value="MFS_1"/>
    <property type="match status" value="1"/>
</dbReference>
<reference evidence="6" key="1">
    <citation type="submission" date="2025-08" db="UniProtKB">
        <authorList>
            <consortium name="Ensembl"/>
        </authorList>
    </citation>
    <scope>IDENTIFICATION</scope>
</reference>
<evidence type="ECO:0000256" key="3">
    <source>
        <dbReference type="ARBA" id="ARBA00022989"/>
    </source>
</evidence>
<evidence type="ECO:0000256" key="2">
    <source>
        <dbReference type="ARBA" id="ARBA00022692"/>
    </source>
</evidence>
<evidence type="ECO:0000256" key="4">
    <source>
        <dbReference type="ARBA" id="ARBA00023136"/>
    </source>
</evidence>
<keyword evidence="4 5" id="KW-0472">Membrane</keyword>
<proteinExistence type="predicted"/>
<evidence type="ECO:0000256" key="1">
    <source>
        <dbReference type="ARBA" id="ARBA00004141"/>
    </source>
</evidence>
<dbReference type="STRING" id="409849.ENSPMGP00000025551"/>
<dbReference type="InterPro" id="IPR011701">
    <property type="entry name" value="MFS"/>
</dbReference>
<reference evidence="6" key="2">
    <citation type="submission" date="2025-09" db="UniProtKB">
        <authorList>
            <consortium name="Ensembl"/>
        </authorList>
    </citation>
    <scope>IDENTIFICATION</scope>
</reference>
<dbReference type="InterPro" id="IPR036259">
    <property type="entry name" value="MFS_trans_sf"/>
</dbReference>